<evidence type="ECO:0000256" key="1">
    <source>
        <dbReference type="SAM" id="MobiDB-lite"/>
    </source>
</evidence>
<keyword evidence="2" id="KW-0614">Plasmid</keyword>
<feature type="region of interest" description="Disordered" evidence="1">
    <location>
        <begin position="44"/>
        <end position="69"/>
    </location>
</feature>
<sequence length="69" mass="7851">MERRGFGDLEAVVKEPLRVYSDSVTVRESFEAPSRRRQLAYTMGMSSSADQMSKKPCVQLKAEPDKGRR</sequence>
<proteinExistence type="predicted"/>
<accession>A0A9W4FIP2</accession>
<dbReference type="KEGG" id="mgau:MGALJ_61430"/>
<dbReference type="EMBL" id="AP022602">
    <property type="protein sequence ID" value="BBY96474.1"/>
    <property type="molecule type" value="Genomic_DNA"/>
</dbReference>
<gene>
    <name evidence="2" type="ORF">MGALJ_61430</name>
</gene>
<protein>
    <submittedName>
        <fullName evidence="2">Uncharacterized protein</fullName>
    </submittedName>
</protein>
<dbReference type="Proteomes" id="UP000465785">
    <property type="component" value="Plasmid pJCM6399"/>
</dbReference>
<keyword evidence="3" id="KW-1185">Reference proteome</keyword>
<evidence type="ECO:0000313" key="2">
    <source>
        <dbReference type="EMBL" id="BBY96474.1"/>
    </source>
</evidence>
<organism evidence="2 3">
    <name type="scientific">Mycobacterium gallinarum</name>
    <dbReference type="NCBI Taxonomy" id="39689"/>
    <lineage>
        <taxon>Bacteria</taxon>
        <taxon>Bacillati</taxon>
        <taxon>Actinomycetota</taxon>
        <taxon>Actinomycetes</taxon>
        <taxon>Mycobacteriales</taxon>
        <taxon>Mycobacteriaceae</taxon>
        <taxon>Mycobacterium</taxon>
    </lineage>
</organism>
<name>A0A9W4FIP2_9MYCO</name>
<evidence type="ECO:0000313" key="3">
    <source>
        <dbReference type="Proteomes" id="UP000465785"/>
    </source>
</evidence>
<reference evidence="2 3" key="1">
    <citation type="journal article" date="2019" name="Emerg. Microbes Infect.">
        <title>Comprehensive subspecies identification of 175 nontuberculous mycobacteria species based on 7547 genomic profiles.</title>
        <authorList>
            <person name="Matsumoto Y."/>
            <person name="Kinjo T."/>
            <person name="Motooka D."/>
            <person name="Nabeya D."/>
            <person name="Jung N."/>
            <person name="Uechi K."/>
            <person name="Horii T."/>
            <person name="Iida T."/>
            <person name="Fujita J."/>
            <person name="Nakamura S."/>
        </authorList>
    </citation>
    <scope>NUCLEOTIDE SEQUENCE [LARGE SCALE GENOMIC DNA]</scope>
    <source>
        <strain evidence="2 3">JCM 6399</strain>
        <plasmid evidence="2">pJCM6399</plasmid>
    </source>
</reference>
<dbReference type="RefSeq" id="WP_163738971.1">
    <property type="nucleotide sequence ID" value="NZ_AP022602.1"/>
</dbReference>
<dbReference type="AlphaFoldDB" id="A0A9W4FIP2"/>
<geneLocation type="plasmid" evidence="2 3">
    <name>pJCM6399</name>
</geneLocation>